<reference evidence="2 3" key="1">
    <citation type="submission" date="2021-03" db="EMBL/GenBank/DDBJ databases">
        <title>Sequencing the genomes of 1000 actinobacteria strains.</title>
        <authorList>
            <person name="Klenk H.-P."/>
        </authorList>
    </citation>
    <scope>NUCLEOTIDE SEQUENCE [LARGE SCALE GENOMIC DNA]</scope>
    <source>
        <strain evidence="2 3">DSM 15797</strain>
    </source>
</reference>
<gene>
    <name evidence="2" type="ORF">JOF47_001031</name>
</gene>
<dbReference type="RefSeq" id="WP_209996366.1">
    <property type="nucleotide sequence ID" value="NZ_BAAAJY010000007.1"/>
</dbReference>
<dbReference type="SUPFAM" id="SSF55729">
    <property type="entry name" value="Acyl-CoA N-acyltransferases (Nat)"/>
    <property type="match status" value="1"/>
</dbReference>
<dbReference type="Gene3D" id="3.40.630.30">
    <property type="match status" value="1"/>
</dbReference>
<name>A0ABS4XAN2_9MICC</name>
<evidence type="ECO:0000313" key="2">
    <source>
        <dbReference type="EMBL" id="MBP2385520.1"/>
    </source>
</evidence>
<comment type="caution">
    <text evidence="2">The sequence shown here is derived from an EMBL/GenBank/DDBJ whole genome shotgun (WGS) entry which is preliminary data.</text>
</comment>
<dbReference type="InterPro" id="IPR000182">
    <property type="entry name" value="GNAT_dom"/>
</dbReference>
<sequence length="170" mass="18060">MLLRTETTDDRSAIRELTVLAFADPEGHTEPGEAALLDDLFGCEEYLEGFSVVAEVDGSIVGHVIATRGWVDGDIPLLGLGPVSVAPEHQGRGIGGALLNEIRDRATAAGERAIVLLGHTGYYPRFGYVPAIPAGLLPSDMSWGDRFMALALDGHTLPTGKFRYAAPFGV</sequence>
<feature type="domain" description="N-acetyltransferase" evidence="1">
    <location>
        <begin position="1"/>
        <end position="153"/>
    </location>
</feature>
<dbReference type="CDD" id="cd04301">
    <property type="entry name" value="NAT_SF"/>
    <property type="match status" value="1"/>
</dbReference>
<organism evidence="2 3">
    <name type="scientific">Paeniglutamicibacter kerguelensis</name>
    <dbReference type="NCBI Taxonomy" id="254788"/>
    <lineage>
        <taxon>Bacteria</taxon>
        <taxon>Bacillati</taxon>
        <taxon>Actinomycetota</taxon>
        <taxon>Actinomycetes</taxon>
        <taxon>Micrococcales</taxon>
        <taxon>Micrococcaceae</taxon>
        <taxon>Paeniglutamicibacter</taxon>
    </lineage>
</organism>
<proteinExistence type="predicted"/>
<dbReference type="Pfam" id="PF00583">
    <property type="entry name" value="Acetyltransf_1"/>
    <property type="match status" value="1"/>
</dbReference>
<evidence type="ECO:0000259" key="1">
    <source>
        <dbReference type="PROSITE" id="PS51186"/>
    </source>
</evidence>
<dbReference type="PROSITE" id="PS51186">
    <property type="entry name" value="GNAT"/>
    <property type="match status" value="1"/>
</dbReference>
<keyword evidence="3" id="KW-1185">Reference proteome</keyword>
<dbReference type="InterPro" id="IPR016181">
    <property type="entry name" value="Acyl_CoA_acyltransferase"/>
</dbReference>
<dbReference type="EMBL" id="JAGIOF010000001">
    <property type="protein sequence ID" value="MBP2385520.1"/>
    <property type="molecule type" value="Genomic_DNA"/>
</dbReference>
<accession>A0ABS4XAN2</accession>
<protein>
    <submittedName>
        <fullName evidence="2">N-acetyltransferase YhbS</fullName>
    </submittedName>
</protein>
<evidence type="ECO:0000313" key="3">
    <source>
        <dbReference type="Proteomes" id="UP001296993"/>
    </source>
</evidence>
<dbReference type="Proteomes" id="UP001296993">
    <property type="component" value="Unassembled WGS sequence"/>
</dbReference>